<feature type="compositionally biased region" description="Basic and acidic residues" evidence="1">
    <location>
        <begin position="72"/>
        <end position="90"/>
    </location>
</feature>
<feature type="compositionally biased region" description="Polar residues" evidence="1">
    <location>
        <begin position="107"/>
        <end position="128"/>
    </location>
</feature>
<name>A0AAD3TZP4_9TREE</name>
<reference evidence="2" key="1">
    <citation type="journal article" date="2023" name="BMC Genomics">
        <title>Chromosome-level genome assemblies of Cutaneotrichosporon spp. (Trichosporonales, Basidiomycota) reveal imbalanced evolution between nucleotide sequences and chromosome synteny.</title>
        <authorList>
            <person name="Kobayashi Y."/>
            <person name="Kayamori A."/>
            <person name="Aoki K."/>
            <person name="Shiwa Y."/>
            <person name="Matsutani M."/>
            <person name="Fujita N."/>
            <person name="Sugita T."/>
            <person name="Iwasaki W."/>
            <person name="Tanaka N."/>
            <person name="Takashima M."/>
        </authorList>
    </citation>
    <scope>NUCLEOTIDE SEQUENCE</scope>
    <source>
        <strain evidence="2">HIS016</strain>
    </source>
</reference>
<feature type="region of interest" description="Disordered" evidence="1">
    <location>
        <begin position="1"/>
        <end position="150"/>
    </location>
</feature>
<feature type="compositionally biased region" description="Basic and acidic residues" evidence="1">
    <location>
        <begin position="22"/>
        <end position="35"/>
    </location>
</feature>
<gene>
    <name evidence="2" type="ORF">CspeluHIS016_0900520</name>
</gene>
<comment type="caution">
    <text evidence="2">The sequence shown here is derived from an EMBL/GenBank/DDBJ whole genome shotgun (WGS) entry which is preliminary data.</text>
</comment>
<evidence type="ECO:0000313" key="3">
    <source>
        <dbReference type="Proteomes" id="UP001222932"/>
    </source>
</evidence>
<dbReference type="EMBL" id="BTCM01000009">
    <property type="protein sequence ID" value="GMK59835.1"/>
    <property type="molecule type" value="Genomic_DNA"/>
</dbReference>
<protein>
    <submittedName>
        <fullName evidence="2">Uncharacterized protein</fullName>
    </submittedName>
</protein>
<accession>A0AAD3TZP4</accession>
<keyword evidence="3" id="KW-1185">Reference proteome</keyword>
<sequence>MSQSTDPYQAKLDRVRANAADDSTRPFIDDSHVPHDNLTAEQARNLALWGNTEASGPPADGQGNPSATSAPPKEEDTYYKEKLERVKAHFGDSSTRPFMDDNKIQHDNLTAEQASNLALWGSTESTGPSGDRAGQPASATPPEAPKEEDAYYKEKLERVKARFGDSSTRPFMDDSKIQQENLTPEQARAYALWGNPDATGPEA</sequence>
<evidence type="ECO:0000313" key="2">
    <source>
        <dbReference type="EMBL" id="GMK59835.1"/>
    </source>
</evidence>
<reference evidence="2" key="2">
    <citation type="submission" date="2023-06" db="EMBL/GenBank/DDBJ databases">
        <authorList>
            <person name="Kobayashi Y."/>
            <person name="Kayamori A."/>
            <person name="Aoki K."/>
            <person name="Shiwa Y."/>
            <person name="Fujita N."/>
            <person name="Sugita T."/>
            <person name="Iwasaki W."/>
            <person name="Tanaka N."/>
            <person name="Takashima M."/>
        </authorList>
    </citation>
    <scope>NUCLEOTIDE SEQUENCE</scope>
    <source>
        <strain evidence="2">HIS016</strain>
    </source>
</reference>
<dbReference type="Proteomes" id="UP001222932">
    <property type="component" value="Unassembled WGS sequence"/>
</dbReference>
<proteinExistence type="predicted"/>
<dbReference type="AlphaFoldDB" id="A0AAD3TZP4"/>
<evidence type="ECO:0000256" key="1">
    <source>
        <dbReference type="SAM" id="MobiDB-lite"/>
    </source>
</evidence>
<organism evidence="2 3">
    <name type="scientific">Cutaneotrichosporon spelunceum</name>
    <dbReference type="NCBI Taxonomy" id="1672016"/>
    <lineage>
        <taxon>Eukaryota</taxon>
        <taxon>Fungi</taxon>
        <taxon>Dikarya</taxon>
        <taxon>Basidiomycota</taxon>
        <taxon>Agaricomycotina</taxon>
        <taxon>Tremellomycetes</taxon>
        <taxon>Trichosporonales</taxon>
        <taxon>Trichosporonaceae</taxon>
        <taxon>Cutaneotrichosporon</taxon>
    </lineage>
</organism>